<name>A0A430FB41_9BIFI</name>
<proteinExistence type="predicted"/>
<reference evidence="3 4" key="1">
    <citation type="submission" date="2018-09" db="EMBL/GenBank/DDBJ databases">
        <title>Characterization of the phylogenetic diversity of five novel species belonging to the genus Bifidobacterium.</title>
        <authorList>
            <person name="Lugli G.A."/>
            <person name="Duranti S."/>
            <person name="Milani C."/>
        </authorList>
    </citation>
    <scope>NUCLEOTIDE SEQUENCE [LARGE SCALE GENOMIC DNA]</scope>
    <source>
        <strain evidence="3 4">2028B</strain>
    </source>
</reference>
<protein>
    <submittedName>
        <fullName evidence="3">Transposase</fullName>
    </submittedName>
</protein>
<feature type="compositionally biased region" description="Polar residues" evidence="2">
    <location>
        <begin position="156"/>
        <end position="167"/>
    </location>
</feature>
<feature type="compositionally biased region" description="Polar residues" evidence="2">
    <location>
        <begin position="108"/>
        <end position="122"/>
    </location>
</feature>
<keyword evidence="1" id="KW-0175">Coiled coil</keyword>
<comment type="caution">
    <text evidence="3">The sequence shown here is derived from an EMBL/GenBank/DDBJ whole genome shotgun (WGS) entry which is preliminary data.</text>
</comment>
<sequence length="284" mass="29960">MAGKELDAETKAYLETLPAVESVMSGRIYYNDAFKDYVVQRCEAGDSPTRIFRAAGLGPSIIGRKRIERCVARWRTRAARAEASHTEVFRTDAVPSSPDSRDPSSASGITNDSGELTGENNNAATIADATVVGSSKARNSGGTDGVVVSADAPRASSANGMSVTSDGESFVPGGKPRGRASGRTPLASDAESFAPAVGPFAPSGTQFAPDLEPFAPRTAFDAEPFAPTVASSFESSGVASQQASLVALNRRIDTMEALLRQQLRHMQHLEDDLALLRSRLAPQQ</sequence>
<keyword evidence="4" id="KW-1185">Reference proteome</keyword>
<accession>A0A430FB41</accession>
<evidence type="ECO:0000256" key="2">
    <source>
        <dbReference type="SAM" id="MobiDB-lite"/>
    </source>
</evidence>
<evidence type="ECO:0000256" key="1">
    <source>
        <dbReference type="SAM" id="Coils"/>
    </source>
</evidence>
<gene>
    <name evidence="3" type="ORF">D2E23_1896</name>
</gene>
<feature type="coiled-coil region" evidence="1">
    <location>
        <begin position="252"/>
        <end position="279"/>
    </location>
</feature>
<evidence type="ECO:0000313" key="4">
    <source>
        <dbReference type="Proteomes" id="UP000288607"/>
    </source>
</evidence>
<evidence type="ECO:0000313" key="3">
    <source>
        <dbReference type="EMBL" id="RSX50045.1"/>
    </source>
</evidence>
<dbReference type="RefSeq" id="WP_206432031.1">
    <property type="nucleotide sequence ID" value="NZ_QXGJ01000011.1"/>
</dbReference>
<dbReference type="EMBL" id="QXGJ01000011">
    <property type="protein sequence ID" value="RSX50045.1"/>
    <property type="molecule type" value="Genomic_DNA"/>
</dbReference>
<organism evidence="3 4">
    <name type="scientific">Bifidobacterium callimiconis</name>
    <dbReference type="NCBI Taxonomy" id="2306973"/>
    <lineage>
        <taxon>Bacteria</taxon>
        <taxon>Bacillati</taxon>
        <taxon>Actinomycetota</taxon>
        <taxon>Actinomycetes</taxon>
        <taxon>Bifidobacteriales</taxon>
        <taxon>Bifidobacteriaceae</taxon>
        <taxon>Bifidobacterium</taxon>
    </lineage>
</organism>
<dbReference type="AlphaFoldDB" id="A0A430FB41"/>
<feature type="region of interest" description="Disordered" evidence="2">
    <location>
        <begin position="83"/>
        <end position="122"/>
    </location>
</feature>
<feature type="region of interest" description="Disordered" evidence="2">
    <location>
        <begin position="153"/>
        <end position="188"/>
    </location>
</feature>
<feature type="compositionally biased region" description="Low complexity" evidence="2">
    <location>
        <begin position="92"/>
        <end position="107"/>
    </location>
</feature>
<dbReference type="Proteomes" id="UP000288607">
    <property type="component" value="Unassembled WGS sequence"/>
</dbReference>